<protein>
    <submittedName>
        <fullName evidence="1">Uncharacterized protein</fullName>
    </submittedName>
</protein>
<name>A0A6C0C7R0_9ZZZZ</name>
<accession>A0A6C0C7R0</accession>
<reference evidence="1" key="1">
    <citation type="journal article" date="2020" name="Nature">
        <title>Giant virus diversity and host interactions through global metagenomics.</title>
        <authorList>
            <person name="Schulz F."/>
            <person name="Roux S."/>
            <person name="Paez-Espino D."/>
            <person name="Jungbluth S."/>
            <person name="Walsh D.A."/>
            <person name="Denef V.J."/>
            <person name="McMahon K.D."/>
            <person name="Konstantinidis K.T."/>
            <person name="Eloe-Fadrosh E.A."/>
            <person name="Kyrpides N.C."/>
            <person name="Woyke T."/>
        </authorList>
    </citation>
    <scope>NUCLEOTIDE SEQUENCE</scope>
    <source>
        <strain evidence="1">GVMAG-M-3300020192-26</strain>
    </source>
</reference>
<proteinExistence type="predicted"/>
<dbReference type="EMBL" id="MN739355">
    <property type="protein sequence ID" value="QHT00387.1"/>
    <property type="molecule type" value="Genomic_DNA"/>
</dbReference>
<evidence type="ECO:0000313" key="1">
    <source>
        <dbReference type="EMBL" id="QHT00387.1"/>
    </source>
</evidence>
<organism evidence="1">
    <name type="scientific">viral metagenome</name>
    <dbReference type="NCBI Taxonomy" id="1070528"/>
    <lineage>
        <taxon>unclassified sequences</taxon>
        <taxon>metagenomes</taxon>
        <taxon>organismal metagenomes</taxon>
    </lineage>
</organism>
<dbReference type="AlphaFoldDB" id="A0A6C0C7R0"/>
<sequence length="157" mass="18738">MVLSGVNIVLGYKISEEDLRSEFEDEFKEYIVVLKDAEDKKKRKKKADRYVYKFCKYEFEKYLNFLMYGTYDRKNPRICHSLPCCEYDDNNDWIIGLQVCHFDAFDLDPYDLSNLFNGKEKKRAVRQIFKKLNLDAVCDDDVEPEFYSIGNDCRHCT</sequence>